<reference evidence="2 3" key="1">
    <citation type="submission" date="2020-07" db="EMBL/GenBank/DDBJ databases">
        <title>Sequencing the genomes of 1000 actinobacteria strains.</title>
        <authorList>
            <person name="Klenk H.-P."/>
        </authorList>
    </citation>
    <scope>NUCLEOTIDE SEQUENCE [LARGE SCALE GENOMIC DNA]</scope>
    <source>
        <strain evidence="2 3">DSM 23819</strain>
    </source>
</reference>
<organism evidence="2 3">
    <name type="scientific">Nocardioides daedukensis</name>
    <dbReference type="NCBI Taxonomy" id="634462"/>
    <lineage>
        <taxon>Bacteria</taxon>
        <taxon>Bacillati</taxon>
        <taxon>Actinomycetota</taxon>
        <taxon>Actinomycetes</taxon>
        <taxon>Propionibacteriales</taxon>
        <taxon>Nocardioidaceae</taxon>
        <taxon>Nocardioides</taxon>
    </lineage>
</organism>
<gene>
    <name evidence="2" type="ORF">BJ980_002656</name>
</gene>
<dbReference type="InterPro" id="IPR009081">
    <property type="entry name" value="PP-bd_ACP"/>
</dbReference>
<accession>A0A7Y9S483</accession>
<name>A0A7Y9S483_9ACTN</name>
<dbReference type="SUPFAM" id="SSF47336">
    <property type="entry name" value="ACP-like"/>
    <property type="match status" value="1"/>
</dbReference>
<evidence type="ECO:0000313" key="3">
    <source>
        <dbReference type="Proteomes" id="UP000540656"/>
    </source>
</evidence>
<dbReference type="PROSITE" id="PS50075">
    <property type="entry name" value="CARRIER"/>
    <property type="match status" value="1"/>
</dbReference>
<proteinExistence type="predicted"/>
<sequence length="85" mass="8962">MAIAAADVEKVVREFVARVKDDAPEFGNDTPLYADGVGLDSLETAELSAVLEDEFDTDPFAGDELPQTLGEILAFYAGVPSGARA</sequence>
<comment type="caution">
    <text evidence="2">The sequence shown here is derived from an EMBL/GenBank/DDBJ whole genome shotgun (WGS) entry which is preliminary data.</text>
</comment>
<evidence type="ECO:0000313" key="2">
    <source>
        <dbReference type="EMBL" id="NYG59733.1"/>
    </source>
</evidence>
<dbReference type="Gene3D" id="1.10.1200.10">
    <property type="entry name" value="ACP-like"/>
    <property type="match status" value="1"/>
</dbReference>
<dbReference type="Pfam" id="PF00550">
    <property type="entry name" value="PP-binding"/>
    <property type="match status" value="1"/>
</dbReference>
<feature type="domain" description="Carrier" evidence="1">
    <location>
        <begin position="3"/>
        <end position="83"/>
    </location>
</feature>
<dbReference type="EMBL" id="JACCAA010000001">
    <property type="protein sequence ID" value="NYG59733.1"/>
    <property type="molecule type" value="Genomic_DNA"/>
</dbReference>
<keyword evidence="3" id="KW-1185">Reference proteome</keyword>
<protein>
    <submittedName>
        <fullName evidence="2">Acyl carrier protein</fullName>
    </submittedName>
</protein>
<dbReference type="AlphaFoldDB" id="A0A7Y9S483"/>
<dbReference type="InterPro" id="IPR036736">
    <property type="entry name" value="ACP-like_sf"/>
</dbReference>
<dbReference type="RefSeq" id="WP_179502749.1">
    <property type="nucleotide sequence ID" value="NZ_JACCAA010000001.1"/>
</dbReference>
<dbReference type="Proteomes" id="UP000540656">
    <property type="component" value="Unassembled WGS sequence"/>
</dbReference>
<evidence type="ECO:0000259" key="1">
    <source>
        <dbReference type="PROSITE" id="PS50075"/>
    </source>
</evidence>